<dbReference type="EC" id="2.7.13.3" evidence="3"/>
<dbReference type="CDD" id="cd06225">
    <property type="entry name" value="HAMP"/>
    <property type="match status" value="1"/>
</dbReference>
<keyword evidence="13 14" id="KW-0472">Membrane</keyword>
<evidence type="ECO:0000256" key="1">
    <source>
        <dbReference type="ARBA" id="ARBA00000085"/>
    </source>
</evidence>
<evidence type="ECO:0000256" key="13">
    <source>
        <dbReference type="ARBA" id="ARBA00023136"/>
    </source>
</evidence>
<dbReference type="SMART" id="SM00387">
    <property type="entry name" value="HATPase_c"/>
    <property type="match status" value="1"/>
</dbReference>
<evidence type="ECO:0000259" key="15">
    <source>
        <dbReference type="PROSITE" id="PS50109"/>
    </source>
</evidence>
<comment type="caution">
    <text evidence="17">The sequence shown here is derived from an EMBL/GenBank/DDBJ whole genome shotgun (WGS) entry which is preliminary data.</text>
</comment>
<dbReference type="Proteomes" id="UP000190080">
    <property type="component" value="Unassembled WGS sequence"/>
</dbReference>
<keyword evidence="5" id="KW-0597">Phosphoprotein</keyword>
<dbReference type="GO" id="GO:0005886">
    <property type="term" value="C:plasma membrane"/>
    <property type="evidence" value="ECO:0007669"/>
    <property type="project" value="UniProtKB-SubCell"/>
</dbReference>
<dbReference type="SUPFAM" id="SSF55874">
    <property type="entry name" value="ATPase domain of HSP90 chaperone/DNA topoisomerase II/histidine kinase"/>
    <property type="match status" value="1"/>
</dbReference>
<dbReference type="InterPro" id="IPR050640">
    <property type="entry name" value="Bact_2-comp_sensor_kinase"/>
</dbReference>
<dbReference type="InterPro" id="IPR003660">
    <property type="entry name" value="HAMP_dom"/>
</dbReference>
<dbReference type="PROSITE" id="PS50109">
    <property type="entry name" value="HIS_KIN"/>
    <property type="match status" value="1"/>
</dbReference>
<evidence type="ECO:0000256" key="10">
    <source>
        <dbReference type="ARBA" id="ARBA00022840"/>
    </source>
</evidence>
<evidence type="ECO:0000256" key="11">
    <source>
        <dbReference type="ARBA" id="ARBA00022989"/>
    </source>
</evidence>
<dbReference type="PANTHER" id="PTHR34220">
    <property type="entry name" value="SENSOR HISTIDINE KINASE YPDA"/>
    <property type="match status" value="1"/>
</dbReference>
<dbReference type="Pfam" id="PF06580">
    <property type="entry name" value="His_kinase"/>
    <property type="match status" value="1"/>
</dbReference>
<keyword evidence="4" id="KW-1003">Cell membrane</keyword>
<keyword evidence="8" id="KW-0547">Nucleotide-binding</keyword>
<comment type="subcellular location">
    <subcellularLocation>
        <location evidence="2">Cell membrane</location>
        <topology evidence="2">Multi-pass membrane protein</topology>
    </subcellularLocation>
</comment>
<evidence type="ECO:0000256" key="2">
    <source>
        <dbReference type="ARBA" id="ARBA00004651"/>
    </source>
</evidence>
<dbReference type="SMART" id="SM00304">
    <property type="entry name" value="HAMP"/>
    <property type="match status" value="1"/>
</dbReference>
<dbReference type="STRING" id="1450648.CLORY_29970"/>
<dbReference type="Pfam" id="PF02518">
    <property type="entry name" value="HATPase_c"/>
    <property type="match status" value="1"/>
</dbReference>
<keyword evidence="10" id="KW-0067">ATP-binding</keyword>
<dbReference type="OrthoDB" id="9809348at2"/>
<evidence type="ECO:0000256" key="7">
    <source>
        <dbReference type="ARBA" id="ARBA00022692"/>
    </source>
</evidence>
<dbReference type="InterPro" id="IPR003594">
    <property type="entry name" value="HATPase_dom"/>
</dbReference>
<keyword evidence="9 17" id="KW-0418">Kinase</keyword>
<keyword evidence="7 14" id="KW-0812">Transmembrane</keyword>
<keyword evidence="12" id="KW-0902">Two-component regulatory system</keyword>
<evidence type="ECO:0000256" key="12">
    <source>
        <dbReference type="ARBA" id="ARBA00023012"/>
    </source>
</evidence>
<evidence type="ECO:0000256" key="5">
    <source>
        <dbReference type="ARBA" id="ARBA00022553"/>
    </source>
</evidence>
<dbReference type="RefSeq" id="WP_079425872.1">
    <property type="nucleotide sequence ID" value="NZ_MZGV01000036.1"/>
</dbReference>
<evidence type="ECO:0000256" key="6">
    <source>
        <dbReference type="ARBA" id="ARBA00022679"/>
    </source>
</evidence>
<feature type="transmembrane region" description="Helical" evidence="14">
    <location>
        <begin position="21"/>
        <end position="42"/>
    </location>
</feature>
<dbReference type="PANTHER" id="PTHR34220:SF11">
    <property type="entry name" value="SENSOR PROTEIN KINASE HPTS"/>
    <property type="match status" value="1"/>
</dbReference>
<dbReference type="InterPro" id="IPR005467">
    <property type="entry name" value="His_kinase_dom"/>
</dbReference>
<dbReference type="InterPro" id="IPR036890">
    <property type="entry name" value="HATPase_C_sf"/>
</dbReference>
<evidence type="ECO:0000256" key="3">
    <source>
        <dbReference type="ARBA" id="ARBA00012438"/>
    </source>
</evidence>
<reference evidence="17 18" key="1">
    <citation type="submission" date="2017-03" db="EMBL/GenBank/DDBJ databases">
        <title>Genome sequence of Clostridium oryzae DSM 28571.</title>
        <authorList>
            <person name="Poehlein A."/>
            <person name="Daniel R."/>
        </authorList>
    </citation>
    <scope>NUCLEOTIDE SEQUENCE [LARGE SCALE GENOMIC DNA]</scope>
    <source>
        <strain evidence="17 18">DSM 28571</strain>
    </source>
</reference>
<dbReference type="Gene3D" id="6.10.340.10">
    <property type="match status" value="1"/>
</dbReference>
<dbReference type="GO" id="GO:0005524">
    <property type="term" value="F:ATP binding"/>
    <property type="evidence" value="ECO:0007669"/>
    <property type="project" value="UniProtKB-KW"/>
</dbReference>
<evidence type="ECO:0000256" key="8">
    <source>
        <dbReference type="ARBA" id="ARBA00022741"/>
    </source>
</evidence>
<evidence type="ECO:0000259" key="16">
    <source>
        <dbReference type="PROSITE" id="PS50885"/>
    </source>
</evidence>
<dbReference type="PROSITE" id="PS50885">
    <property type="entry name" value="HAMP"/>
    <property type="match status" value="1"/>
</dbReference>
<evidence type="ECO:0000256" key="4">
    <source>
        <dbReference type="ARBA" id="ARBA00022475"/>
    </source>
</evidence>
<dbReference type="AlphaFoldDB" id="A0A1V4IJC1"/>
<protein>
    <recommendedName>
        <fullName evidence="3">histidine kinase</fullName>
        <ecNumber evidence="3">2.7.13.3</ecNumber>
    </recommendedName>
</protein>
<sequence length="568" mass="64984">MNNIYQCLQQKLSKMNFRQKTMLAFLLVSMIPLVALGSFSFIETRSFLINRAKNDLQATLNQTSLTLNNQLENYNKIILTLSFNQEIVNASNMHYTNTYDMYNALNNVFDTNFIIAQNLINGVKGVTLYTGTNLPQHGNTVIPIKKIASKKWYADIRQSVVTKWYYSNNELFCARRILNTKIPNPKVNIWVIKVNYDNTFTSLKALVKHGTNVIVTDNKNNIVYASQSKVAYHLSNIINSSKNGFSLNKQKYTIMHSNLSVPNWNVYLYEPTNQITSSAQWISITVIILILFCYIIVFIASRLFSRRMVFRIERLRENIKIVESGTLEVTVASNSEDEIGDLIRGFDKMVSRIKHLIDEVYVAKIHQKEYEIKALQAQINPHFLYNSLSIINWRALRIHANDISQMAQLLSNFYRTTLNKGKNITTIADELLNVESYINIQLIMHSNSFDVDYKIDTSLQLCQMPNLMLQPLVENAILHGIENKLDGRGKITIICERVDKCILFHVNDNGIGISEDQIPYLLQNQSKGYGLKNVNDRAKLIYGDTYGLTIESTANIGTSIILKIPLSK</sequence>
<feature type="domain" description="Histidine kinase" evidence="15">
    <location>
        <begin position="469"/>
        <end position="568"/>
    </location>
</feature>
<evidence type="ECO:0000256" key="14">
    <source>
        <dbReference type="SAM" id="Phobius"/>
    </source>
</evidence>
<dbReference type="EMBL" id="MZGV01000036">
    <property type="protein sequence ID" value="OPJ60023.1"/>
    <property type="molecule type" value="Genomic_DNA"/>
</dbReference>
<gene>
    <name evidence="17" type="primary">yehU_7</name>
    <name evidence="17" type="ORF">CLORY_29970</name>
</gene>
<dbReference type="Pfam" id="PF00672">
    <property type="entry name" value="HAMP"/>
    <property type="match status" value="1"/>
</dbReference>
<dbReference type="GO" id="GO:0000155">
    <property type="term" value="F:phosphorelay sensor kinase activity"/>
    <property type="evidence" value="ECO:0007669"/>
    <property type="project" value="InterPro"/>
</dbReference>
<feature type="domain" description="HAMP" evidence="16">
    <location>
        <begin position="306"/>
        <end position="358"/>
    </location>
</feature>
<feature type="transmembrane region" description="Helical" evidence="14">
    <location>
        <begin position="281"/>
        <end position="304"/>
    </location>
</feature>
<comment type="catalytic activity">
    <reaction evidence="1">
        <text>ATP + protein L-histidine = ADP + protein N-phospho-L-histidine.</text>
        <dbReference type="EC" id="2.7.13.3"/>
    </reaction>
</comment>
<accession>A0A1V4IJC1</accession>
<dbReference type="SUPFAM" id="SSF158472">
    <property type="entry name" value="HAMP domain-like"/>
    <property type="match status" value="1"/>
</dbReference>
<name>A0A1V4IJC1_9CLOT</name>
<proteinExistence type="predicted"/>
<dbReference type="Gene3D" id="3.30.565.10">
    <property type="entry name" value="Histidine kinase-like ATPase, C-terminal domain"/>
    <property type="match status" value="1"/>
</dbReference>
<dbReference type="InterPro" id="IPR010559">
    <property type="entry name" value="Sig_transdc_His_kin_internal"/>
</dbReference>
<evidence type="ECO:0000256" key="9">
    <source>
        <dbReference type="ARBA" id="ARBA00022777"/>
    </source>
</evidence>
<keyword evidence="18" id="KW-1185">Reference proteome</keyword>
<keyword evidence="11 14" id="KW-1133">Transmembrane helix</keyword>
<organism evidence="17 18">
    <name type="scientific">Clostridium oryzae</name>
    <dbReference type="NCBI Taxonomy" id="1450648"/>
    <lineage>
        <taxon>Bacteria</taxon>
        <taxon>Bacillati</taxon>
        <taxon>Bacillota</taxon>
        <taxon>Clostridia</taxon>
        <taxon>Eubacteriales</taxon>
        <taxon>Clostridiaceae</taxon>
        <taxon>Clostridium</taxon>
    </lineage>
</organism>
<evidence type="ECO:0000313" key="18">
    <source>
        <dbReference type="Proteomes" id="UP000190080"/>
    </source>
</evidence>
<evidence type="ECO:0000313" key="17">
    <source>
        <dbReference type="EMBL" id="OPJ60023.1"/>
    </source>
</evidence>
<keyword evidence="6 17" id="KW-0808">Transferase</keyword>